<accession>A0A9W8LY43</accession>
<evidence type="ECO:0000256" key="1">
    <source>
        <dbReference type="SAM" id="MobiDB-lite"/>
    </source>
</evidence>
<feature type="compositionally biased region" description="Low complexity" evidence="1">
    <location>
        <begin position="123"/>
        <end position="140"/>
    </location>
</feature>
<feature type="region of interest" description="Disordered" evidence="1">
    <location>
        <begin position="1"/>
        <end position="34"/>
    </location>
</feature>
<feature type="compositionally biased region" description="Low complexity" evidence="1">
    <location>
        <begin position="96"/>
        <end position="112"/>
    </location>
</feature>
<feature type="region of interest" description="Disordered" evidence="1">
    <location>
        <begin position="53"/>
        <end position="182"/>
    </location>
</feature>
<proteinExistence type="predicted"/>
<evidence type="ECO:0000313" key="3">
    <source>
        <dbReference type="Proteomes" id="UP001139887"/>
    </source>
</evidence>
<feature type="compositionally biased region" description="Low complexity" evidence="1">
    <location>
        <begin position="154"/>
        <end position="171"/>
    </location>
</feature>
<dbReference type="Proteomes" id="UP001139887">
    <property type="component" value="Unassembled WGS sequence"/>
</dbReference>
<name>A0A9W8LY43_9FUNG</name>
<organism evidence="2 3">
    <name type="scientific">Coemansia brasiliensis</name>
    <dbReference type="NCBI Taxonomy" id="2650707"/>
    <lineage>
        <taxon>Eukaryota</taxon>
        <taxon>Fungi</taxon>
        <taxon>Fungi incertae sedis</taxon>
        <taxon>Zoopagomycota</taxon>
        <taxon>Kickxellomycotina</taxon>
        <taxon>Kickxellomycetes</taxon>
        <taxon>Kickxellales</taxon>
        <taxon>Kickxellaceae</taxon>
        <taxon>Coemansia</taxon>
    </lineage>
</organism>
<protein>
    <submittedName>
        <fullName evidence="2">Uncharacterized protein</fullName>
    </submittedName>
</protein>
<gene>
    <name evidence="2" type="ORF">IWW36_005164</name>
</gene>
<reference evidence="2" key="1">
    <citation type="submission" date="2022-07" db="EMBL/GenBank/DDBJ databases">
        <title>Phylogenomic reconstructions and comparative analyses of Kickxellomycotina fungi.</title>
        <authorList>
            <person name="Reynolds N.K."/>
            <person name="Stajich J.E."/>
            <person name="Barry K."/>
            <person name="Grigoriev I.V."/>
            <person name="Crous P."/>
            <person name="Smith M.E."/>
        </authorList>
    </citation>
    <scope>NUCLEOTIDE SEQUENCE</scope>
    <source>
        <strain evidence="2">NRRL 1566</strain>
    </source>
</reference>
<comment type="caution">
    <text evidence="2">The sequence shown here is derived from an EMBL/GenBank/DDBJ whole genome shotgun (WGS) entry which is preliminary data.</text>
</comment>
<dbReference type="OrthoDB" id="5590601at2759"/>
<dbReference type="AlphaFoldDB" id="A0A9W8LY43"/>
<evidence type="ECO:0000313" key="2">
    <source>
        <dbReference type="EMBL" id="KAJ2844498.1"/>
    </source>
</evidence>
<keyword evidence="3" id="KW-1185">Reference proteome</keyword>
<sequence length="182" mass="19489">MPGEPGGFVLPAGPGLNGNETPLGFVNPGAPPQSYGQPNSCWENCPYPPMHPLSAGEPGGFIVPGNSYPRPQSPPYASQACGCNHDQYPRASQPYSQNAHATAASSQASAPSLYPRNVPSRQGSVSSRHSAHSHLSGASSTMVNGYTYPKHSQMRQQPYVQQPKQQPQSGPLYTWENVRYGR</sequence>
<dbReference type="EMBL" id="JANBUW010001063">
    <property type="protein sequence ID" value="KAJ2844498.1"/>
    <property type="molecule type" value="Genomic_DNA"/>
</dbReference>